<evidence type="ECO:0000259" key="6">
    <source>
        <dbReference type="Pfam" id="PF02826"/>
    </source>
</evidence>
<evidence type="ECO:0000256" key="4">
    <source>
        <dbReference type="RuleBase" id="RU003719"/>
    </source>
</evidence>
<dbReference type="PANTHER" id="PTHR43761:SF1">
    <property type="entry name" value="D-ISOMER SPECIFIC 2-HYDROXYACID DEHYDROGENASE CATALYTIC DOMAIN-CONTAINING PROTEIN-RELATED"/>
    <property type="match status" value="1"/>
</dbReference>
<evidence type="ECO:0000256" key="3">
    <source>
        <dbReference type="ARBA" id="ARBA00023027"/>
    </source>
</evidence>
<dbReference type="InterPro" id="IPR006139">
    <property type="entry name" value="D-isomer_2_OHA_DH_cat_dom"/>
</dbReference>
<dbReference type="PROSITE" id="PS00065">
    <property type="entry name" value="D_2_HYDROXYACID_DH_1"/>
    <property type="match status" value="1"/>
</dbReference>
<evidence type="ECO:0000256" key="1">
    <source>
        <dbReference type="ARBA" id="ARBA00005854"/>
    </source>
</evidence>
<dbReference type="InterPro" id="IPR036291">
    <property type="entry name" value="NAD(P)-bd_dom_sf"/>
</dbReference>
<dbReference type="CDD" id="cd05303">
    <property type="entry name" value="PGDH_2"/>
    <property type="match status" value="1"/>
</dbReference>
<name>A0ABV2LWV0_9FLAO</name>
<comment type="caution">
    <text evidence="7">The sequence shown here is derived from an EMBL/GenBank/DDBJ whole genome shotgun (WGS) entry which is preliminary data.</text>
</comment>
<gene>
    <name evidence="7" type="ORF">ABID46_002538</name>
</gene>
<dbReference type="EC" id="1.1.1.95" evidence="7"/>
<proteinExistence type="inferred from homology"/>
<dbReference type="RefSeq" id="WP_354510647.1">
    <property type="nucleotide sequence ID" value="NZ_JBEPMO010000024.1"/>
</dbReference>
<evidence type="ECO:0000313" key="7">
    <source>
        <dbReference type="EMBL" id="MET3732946.1"/>
    </source>
</evidence>
<keyword evidence="3" id="KW-0520">NAD</keyword>
<reference evidence="7 8" key="1">
    <citation type="submission" date="2024-06" db="EMBL/GenBank/DDBJ databases">
        <title>Genomic Encyclopedia of Type Strains, Phase IV (KMG-IV): sequencing the most valuable type-strain genomes for metagenomic binning, comparative biology and taxonomic classification.</title>
        <authorList>
            <person name="Goeker M."/>
        </authorList>
    </citation>
    <scope>NUCLEOTIDE SEQUENCE [LARGE SCALE GENOMIC DNA]</scope>
    <source>
        <strain evidence="7 8">DSM 29388</strain>
    </source>
</reference>
<keyword evidence="2 4" id="KW-0560">Oxidoreductase</keyword>
<keyword evidence="8" id="KW-1185">Reference proteome</keyword>
<dbReference type="Pfam" id="PF00389">
    <property type="entry name" value="2-Hacid_dh"/>
    <property type="match status" value="1"/>
</dbReference>
<dbReference type="Proteomes" id="UP001549146">
    <property type="component" value="Unassembled WGS sequence"/>
</dbReference>
<dbReference type="InterPro" id="IPR006140">
    <property type="entry name" value="D-isomer_DH_NAD-bd"/>
</dbReference>
<dbReference type="EMBL" id="JBEPMO010000024">
    <property type="protein sequence ID" value="MET3732946.1"/>
    <property type="molecule type" value="Genomic_DNA"/>
</dbReference>
<dbReference type="SUPFAM" id="SSF51735">
    <property type="entry name" value="NAD(P)-binding Rossmann-fold domains"/>
    <property type="match status" value="1"/>
</dbReference>
<dbReference type="InterPro" id="IPR029752">
    <property type="entry name" value="D-isomer_DH_CS1"/>
</dbReference>
<dbReference type="Gene3D" id="3.40.50.720">
    <property type="entry name" value="NAD(P)-binding Rossmann-like Domain"/>
    <property type="match status" value="2"/>
</dbReference>
<evidence type="ECO:0000259" key="5">
    <source>
        <dbReference type="Pfam" id="PF00389"/>
    </source>
</evidence>
<dbReference type="InterPro" id="IPR050418">
    <property type="entry name" value="D-iso_2-hydroxyacid_DH_PdxB"/>
</dbReference>
<accession>A0ABV2LWV0</accession>
<dbReference type="SUPFAM" id="SSF52283">
    <property type="entry name" value="Formate/glycerate dehydrogenase catalytic domain-like"/>
    <property type="match status" value="1"/>
</dbReference>
<comment type="similarity">
    <text evidence="1 4">Belongs to the D-isomer specific 2-hydroxyacid dehydrogenase family.</text>
</comment>
<evidence type="ECO:0000313" key="8">
    <source>
        <dbReference type="Proteomes" id="UP001549146"/>
    </source>
</evidence>
<dbReference type="PANTHER" id="PTHR43761">
    <property type="entry name" value="D-ISOMER SPECIFIC 2-HYDROXYACID DEHYDROGENASE FAMILY PROTEIN (AFU_ORTHOLOGUE AFUA_1G13630)"/>
    <property type="match status" value="1"/>
</dbReference>
<feature type="domain" description="D-isomer specific 2-hydroxyacid dehydrogenase NAD-binding" evidence="6">
    <location>
        <begin position="106"/>
        <end position="292"/>
    </location>
</feature>
<evidence type="ECO:0000256" key="2">
    <source>
        <dbReference type="ARBA" id="ARBA00023002"/>
    </source>
</evidence>
<organism evidence="7 8">
    <name type="scientific">Moheibacter stercoris</name>
    <dbReference type="NCBI Taxonomy" id="1628251"/>
    <lineage>
        <taxon>Bacteria</taxon>
        <taxon>Pseudomonadati</taxon>
        <taxon>Bacteroidota</taxon>
        <taxon>Flavobacteriia</taxon>
        <taxon>Flavobacteriales</taxon>
        <taxon>Weeksellaceae</taxon>
        <taxon>Moheibacter</taxon>
    </lineage>
</organism>
<dbReference type="Pfam" id="PF02826">
    <property type="entry name" value="2-Hacid_dh_C"/>
    <property type="match status" value="1"/>
</dbReference>
<dbReference type="GO" id="GO:0004617">
    <property type="term" value="F:phosphoglycerate dehydrogenase activity"/>
    <property type="evidence" value="ECO:0007669"/>
    <property type="project" value="UniProtKB-EC"/>
</dbReference>
<sequence>MKILANDGISLAGKILLEREGFEVITTFVAQEQLADYINKHQFEVLLVRSATKVRKELIDATSLKIIGRGGVGMDNIDVEYARSKGIAVFNTPASSSNSVAEMVMAHAYSIYRNLHQSNRMMPLEGEIHFNALKKEYSKAQELRGKTMGIIGFGRIGREVAKLAIGAGMKVLAYDRTYKEADVPVEFFDGQCMMFHFDIQSFEDVISQSDIITLHIPSQEKYIIDSEIISKMKDGVVIINTARGGIVCEEDLIDAIEDGKVRGAALDVFEQEPNPSVRLLMNEKLSLTPHLGGSTEEAQERIGIELAEQIIGFYRDSKLS</sequence>
<protein>
    <submittedName>
        <fullName evidence="7">D-3-phosphoglycerate dehydrogenase</fullName>
        <ecNumber evidence="7">1.1.1.95</ecNumber>
    </submittedName>
</protein>
<feature type="domain" description="D-isomer specific 2-hydroxyacid dehydrogenase catalytic" evidence="5">
    <location>
        <begin position="26"/>
        <end position="316"/>
    </location>
</feature>